<reference evidence="10 11" key="1">
    <citation type="submission" date="2024-04" db="EMBL/GenBank/DDBJ databases">
        <authorList>
            <consortium name="Genoscope - CEA"/>
            <person name="William W."/>
        </authorList>
    </citation>
    <scope>NUCLEOTIDE SEQUENCE [LARGE SCALE GENOMIC DNA]</scope>
</reference>
<dbReference type="SUPFAM" id="SSF81321">
    <property type="entry name" value="Family A G protein-coupled receptor-like"/>
    <property type="match status" value="1"/>
</dbReference>
<organism evidence="10 11">
    <name type="scientific">Lymnaea stagnalis</name>
    <name type="common">Great pond snail</name>
    <name type="synonym">Helix stagnalis</name>
    <dbReference type="NCBI Taxonomy" id="6523"/>
    <lineage>
        <taxon>Eukaryota</taxon>
        <taxon>Metazoa</taxon>
        <taxon>Spiralia</taxon>
        <taxon>Lophotrochozoa</taxon>
        <taxon>Mollusca</taxon>
        <taxon>Gastropoda</taxon>
        <taxon>Heterobranchia</taxon>
        <taxon>Euthyneura</taxon>
        <taxon>Panpulmonata</taxon>
        <taxon>Hygrophila</taxon>
        <taxon>Lymnaeoidea</taxon>
        <taxon>Lymnaeidae</taxon>
        <taxon>Lymnaea</taxon>
    </lineage>
</organism>
<accession>A0AAV2IIH5</accession>
<feature type="transmembrane region" description="Helical" evidence="8">
    <location>
        <begin position="176"/>
        <end position="196"/>
    </location>
</feature>
<feature type="transmembrane region" description="Helical" evidence="8">
    <location>
        <begin position="93"/>
        <end position="117"/>
    </location>
</feature>
<feature type="transmembrane region" description="Helical" evidence="8">
    <location>
        <begin position="331"/>
        <end position="349"/>
    </location>
</feature>
<evidence type="ECO:0000313" key="10">
    <source>
        <dbReference type="EMBL" id="CAL1545534.1"/>
    </source>
</evidence>
<dbReference type="PANTHER" id="PTHR24243:SF230">
    <property type="entry name" value="G-PROTEIN COUPLED RECEPTORS FAMILY 1 PROFILE DOMAIN-CONTAINING PROTEIN"/>
    <property type="match status" value="1"/>
</dbReference>
<keyword evidence="11" id="KW-1185">Reference proteome</keyword>
<dbReference type="Gene3D" id="1.20.1070.10">
    <property type="entry name" value="Rhodopsin 7-helix transmembrane proteins"/>
    <property type="match status" value="1"/>
</dbReference>
<comment type="caution">
    <text evidence="10">The sequence shown here is derived from an EMBL/GenBank/DDBJ whole genome shotgun (WGS) entry which is preliminary data.</text>
</comment>
<keyword evidence="6" id="KW-0675">Receptor</keyword>
<gene>
    <name evidence="10" type="ORF">GSLYS_00019017001</name>
</gene>
<evidence type="ECO:0000313" key="11">
    <source>
        <dbReference type="Proteomes" id="UP001497497"/>
    </source>
</evidence>
<keyword evidence="7" id="KW-0807">Transducer</keyword>
<keyword evidence="4" id="KW-0297">G-protein coupled receptor</keyword>
<feature type="transmembrane region" description="Helical" evidence="8">
    <location>
        <begin position="52"/>
        <end position="81"/>
    </location>
</feature>
<protein>
    <recommendedName>
        <fullName evidence="9">G-protein coupled receptors family 1 profile domain-containing protein</fullName>
    </recommendedName>
</protein>
<feature type="transmembrane region" description="Helical" evidence="8">
    <location>
        <begin position="230"/>
        <end position="253"/>
    </location>
</feature>
<dbReference type="GO" id="GO:0005886">
    <property type="term" value="C:plasma membrane"/>
    <property type="evidence" value="ECO:0007669"/>
    <property type="project" value="TreeGrafter"/>
</dbReference>
<evidence type="ECO:0000256" key="7">
    <source>
        <dbReference type="ARBA" id="ARBA00023224"/>
    </source>
</evidence>
<name>A0AAV2IIH5_LYMST</name>
<evidence type="ECO:0000256" key="2">
    <source>
        <dbReference type="ARBA" id="ARBA00022692"/>
    </source>
</evidence>
<dbReference type="InterPro" id="IPR000276">
    <property type="entry name" value="GPCR_Rhodpsn"/>
</dbReference>
<keyword evidence="5 8" id="KW-0472">Membrane</keyword>
<evidence type="ECO:0000256" key="8">
    <source>
        <dbReference type="SAM" id="Phobius"/>
    </source>
</evidence>
<evidence type="ECO:0000256" key="3">
    <source>
        <dbReference type="ARBA" id="ARBA00022989"/>
    </source>
</evidence>
<dbReference type="InterPro" id="IPR019427">
    <property type="entry name" value="7TM_GPCR_serpentine_rcpt_Srw"/>
</dbReference>
<dbReference type="Pfam" id="PF10324">
    <property type="entry name" value="7TM_GPCR_Srw"/>
    <property type="match status" value="1"/>
</dbReference>
<evidence type="ECO:0000256" key="5">
    <source>
        <dbReference type="ARBA" id="ARBA00023136"/>
    </source>
</evidence>
<dbReference type="PANTHER" id="PTHR24243">
    <property type="entry name" value="G-PROTEIN COUPLED RECEPTOR"/>
    <property type="match status" value="1"/>
</dbReference>
<dbReference type="Proteomes" id="UP001497497">
    <property type="component" value="Unassembled WGS sequence"/>
</dbReference>
<evidence type="ECO:0000256" key="6">
    <source>
        <dbReference type="ARBA" id="ARBA00023170"/>
    </source>
</evidence>
<evidence type="ECO:0000256" key="1">
    <source>
        <dbReference type="ARBA" id="ARBA00004141"/>
    </source>
</evidence>
<dbReference type="PRINTS" id="PR00237">
    <property type="entry name" value="GPCRRHODOPSN"/>
</dbReference>
<dbReference type="AlphaFoldDB" id="A0AAV2IIH5"/>
<dbReference type="EMBL" id="CAXITT010000720">
    <property type="protein sequence ID" value="CAL1545534.1"/>
    <property type="molecule type" value="Genomic_DNA"/>
</dbReference>
<feature type="transmembrane region" description="Helical" evidence="8">
    <location>
        <begin position="289"/>
        <end position="311"/>
    </location>
</feature>
<dbReference type="PROSITE" id="PS50262">
    <property type="entry name" value="G_PROTEIN_RECEP_F1_2"/>
    <property type="match status" value="1"/>
</dbReference>
<evidence type="ECO:0000256" key="4">
    <source>
        <dbReference type="ARBA" id="ARBA00023040"/>
    </source>
</evidence>
<feature type="transmembrane region" description="Helical" evidence="8">
    <location>
        <begin position="137"/>
        <end position="155"/>
    </location>
</feature>
<evidence type="ECO:0000259" key="9">
    <source>
        <dbReference type="PROSITE" id="PS50262"/>
    </source>
</evidence>
<keyword evidence="3 8" id="KW-1133">Transmembrane helix</keyword>
<dbReference type="GO" id="GO:0008528">
    <property type="term" value="F:G protein-coupled peptide receptor activity"/>
    <property type="evidence" value="ECO:0007669"/>
    <property type="project" value="InterPro"/>
</dbReference>
<sequence>MYFPYNYGNKKKEPLYNYINISRQNMNSENYSNLTSTISPRTKLISDDLAQLFFVVNFVVICGLVSVFGVTANILNVIVFLRQGFKDRVNISLFALTVSDLCSLIALLWITICFNPLFKFSDIPFMSTEVHYLTGSWPRFLFTRVTGWITAFITFERCVCVAAPLKVKTIITRRRVTVCMAGIVVLVSASVAPTYYTSRFGWKYFPARNRTLLGLVFTADREEIDSVSFIYNNVISALASFVAVLVCTVVLVVKLNQKQNWREKSVQVSRQQNQEGTVSAREKKVGKMVTVISVIFIVSFMPNCFMSVIIAEERDFTVTGLQVNVVQVFFSFTWILEALNGSVNIFVYYRMSTRYRNALISLLQPSPGDRDKKRDDLNYEETVDSQ</sequence>
<proteinExistence type="predicted"/>
<keyword evidence="2 8" id="KW-0812">Transmembrane</keyword>
<dbReference type="InterPro" id="IPR017452">
    <property type="entry name" value="GPCR_Rhodpsn_7TM"/>
</dbReference>
<comment type="subcellular location">
    <subcellularLocation>
        <location evidence="1">Membrane</location>
        <topology evidence="1">Multi-pass membrane protein</topology>
    </subcellularLocation>
</comment>
<feature type="domain" description="G-protein coupled receptors family 1 profile" evidence="9">
    <location>
        <begin position="72"/>
        <end position="348"/>
    </location>
</feature>